<name>A0ABU1AJ78_9BACT</name>
<accession>A0ABU1AJ78</accession>
<evidence type="ECO:0000256" key="2">
    <source>
        <dbReference type="ARBA" id="ARBA00013855"/>
    </source>
</evidence>
<keyword evidence="7" id="KW-1185">Reference proteome</keyword>
<dbReference type="InterPro" id="IPR042175">
    <property type="entry name" value="Cell/Rod_MreC_2"/>
</dbReference>
<dbReference type="PANTHER" id="PTHR34138:SF1">
    <property type="entry name" value="CELL SHAPE-DETERMINING PROTEIN MREC"/>
    <property type="match status" value="1"/>
</dbReference>
<dbReference type="Gene3D" id="2.40.10.350">
    <property type="entry name" value="Rod shape-determining protein MreC, domain 2"/>
    <property type="match status" value="1"/>
</dbReference>
<comment type="caution">
    <text evidence="6">The sequence shown here is derived from an EMBL/GenBank/DDBJ whole genome shotgun (WGS) entry which is preliminary data.</text>
</comment>
<reference evidence="6 7" key="1">
    <citation type="submission" date="2023-04" db="EMBL/GenBank/DDBJ databases">
        <title>A novel bacteria isolated from coastal sediment.</title>
        <authorList>
            <person name="Liu X.-J."/>
            <person name="Du Z.-J."/>
        </authorList>
    </citation>
    <scope>NUCLEOTIDE SEQUENCE [LARGE SCALE GENOMIC DNA]</scope>
    <source>
        <strain evidence="6 7">SDUM461004</strain>
    </source>
</reference>
<dbReference type="InterPro" id="IPR042177">
    <property type="entry name" value="Cell/Rod_1"/>
</dbReference>
<evidence type="ECO:0000259" key="5">
    <source>
        <dbReference type="Pfam" id="PF04085"/>
    </source>
</evidence>
<organism evidence="6 7">
    <name type="scientific">Thalassobacterium sedimentorum</name>
    <dbReference type="NCBI Taxonomy" id="3041258"/>
    <lineage>
        <taxon>Bacteria</taxon>
        <taxon>Pseudomonadati</taxon>
        <taxon>Verrucomicrobiota</taxon>
        <taxon>Opitutia</taxon>
        <taxon>Puniceicoccales</taxon>
        <taxon>Coraliomargaritaceae</taxon>
        <taxon>Thalassobacterium</taxon>
    </lineage>
</organism>
<dbReference type="Pfam" id="PF04085">
    <property type="entry name" value="MreC"/>
    <property type="match status" value="1"/>
</dbReference>
<dbReference type="Gene3D" id="2.40.10.340">
    <property type="entry name" value="Rod shape-determining protein MreC, domain 1"/>
    <property type="match status" value="1"/>
</dbReference>
<evidence type="ECO:0000256" key="1">
    <source>
        <dbReference type="ARBA" id="ARBA00009369"/>
    </source>
</evidence>
<comment type="similarity">
    <text evidence="1">Belongs to the MreC family.</text>
</comment>
<dbReference type="RefSeq" id="WP_308985303.1">
    <property type="nucleotide sequence ID" value="NZ_JARXIC010000015.1"/>
</dbReference>
<proteinExistence type="inferred from homology"/>
<dbReference type="Proteomes" id="UP001243717">
    <property type="component" value="Unassembled WGS sequence"/>
</dbReference>
<dbReference type="InterPro" id="IPR055342">
    <property type="entry name" value="MreC_beta-barrel_core"/>
</dbReference>
<keyword evidence="3" id="KW-0133">Cell shape</keyword>
<protein>
    <recommendedName>
        <fullName evidence="2">Cell shape-determining protein MreC</fullName>
    </recommendedName>
    <alternativeName>
        <fullName evidence="4">Cell shape protein MreC</fullName>
    </alternativeName>
</protein>
<evidence type="ECO:0000313" key="6">
    <source>
        <dbReference type="EMBL" id="MDQ8194836.1"/>
    </source>
</evidence>
<evidence type="ECO:0000256" key="3">
    <source>
        <dbReference type="ARBA" id="ARBA00022960"/>
    </source>
</evidence>
<dbReference type="PANTHER" id="PTHR34138">
    <property type="entry name" value="CELL SHAPE-DETERMINING PROTEIN MREC"/>
    <property type="match status" value="1"/>
</dbReference>
<feature type="domain" description="Rod shape-determining protein MreC beta-barrel core" evidence="5">
    <location>
        <begin position="118"/>
        <end position="270"/>
    </location>
</feature>
<sequence length="283" mass="31523">MANIRLEKIKPLVALGVFLVAWWVVPTTVKSFLRVNFSEFQAPAWVATSYLDDLEGFWARRSHSKVELIEAGREVARAKSLYQFNAQRKETLENEIQRLEAILNLPSRREFRYEVARVVRRDLNAWWQQIIIRKGKDYDIPEGAAVVFSGGVVGRVVEVNAFTSRVELVTSPNFRMAANFEGDERPVVYQGVVQGGLGAPIGSVRDAPQDVVASTQFPLKLVSTRLGGTFPPGLMIGRVSWLEPGSTGIFQAGQVELDTSLLGLREVAVLIPLYPIDFDSHAP</sequence>
<dbReference type="EMBL" id="JARXIC010000015">
    <property type="protein sequence ID" value="MDQ8194836.1"/>
    <property type="molecule type" value="Genomic_DNA"/>
</dbReference>
<evidence type="ECO:0000256" key="4">
    <source>
        <dbReference type="ARBA" id="ARBA00032089"/>
    </source>
</evidence>
<dbReference type="InterPro" id="IPR007221">
    <property type="entry name" value="MreC"/>
</dbReference>
<gene>
    <name evidence="6" type="primary">mreC</name>
    <name evidence="6" type="ORF">QEH59_10395</name>
</gene>
<evidence type="ECO:0000313" key="7">
    <source>
        <dbReference type="Proteomes" id="UP001243717"/>
    </source>
</evidence>